<evidence type="ECO:0000313" key="2">
    <source>
        <dbReference type="EMBL" id="KAK3314411.1"/>
    </source>
</evidence>
<dbReference type="Proteomes" id="UP001283341">
    <property type="component" value="Unassembled WGS sequence"/>
</dbReference>
<accession>A0AAE0HX50</accession>
<reference evidence="2" key="2">
    <citation type="submission" date="2023-06" db="EMBL/GenBank/DDBJ databases">
        <authorList>
            <consortium name="Lawrence Berkeley National Laboratory"/>
            <person name="Haridas S."/>
            <person name="Hensen N."/>
            <person name="Bonometti L."/>
            <person name="Westerberg I."/>
            <person name="Brannstrom I.O."/>
            <person name="Guillou S."/>
            <person name="Cros-Aarteil S."/>
            <person name="Calhoun S."/>
            <person name="Kuo A."/>
            <person name="Mondo S."/>
            <person name="Pangilinan J."/>
            <person name="Riley R."/>
            <person name="Labutti K."/>
            <person name="Andreopoulos B."/>
            <person name="Lipzen A."/>
            <person name="Chen C."/>
            <person name="Yanf M."/>
            <person name="Daum C."/>
            <person name="Ng V."/>
            <person name="Clum A."/>
            <person name="Steindorff A."/>
            <person name="Ohm R."/>
            <person name="Martin F."/>
            <person name="Silar P."/>
            <person name="Natvig D."/>
            <person name="Lalanne C."/>
            <person name="Gautier V."/>
            <person name="Ament-Velasquez S.L."/>
            <person name="Kruys A."/>
            <person name="Hutchinson M.I."/>
            <person name="Powell A.J."/>
            <person name="Barry K."/>
            <person name="Miller A.N."/>
            <person name="Grigoriev I.V."/>
            <person name="Debuchy R."/>
            <person name="Gladieux P."/>
            <person name="Thoren M.H."/>
            <person name="Johannesson H."/>
        </authorList>
    </citation>
    <scope>NUCLEOTIDE SEQUENCE</scope>
    <source>
        <strain evidence="2">CBS 118394</strain>
    </source>
</reference>
<evidence type="ECO:0000259" key="1">
    <source>
        <dbReference type="Pfam" id="PF12680"/>
    </source>
</evidence>
<dbReference type="EMBL" id="JAUEDM010000007">
    <property type="protein sequence ID" value="KAK3314411.1"/>
    <property type="molecule type" value="Genomic_DNA"/>
</dbReference>
<sequence length="134" mass="14362">MPTAVSFLDTAAVLRYLYADLSRISQVSSDNIKLHPADRDLLSPSKPPLKGLPAVQKHEDALIAATGGTLIMDVESITANADFGTVLGTLRATKEGQQDLAIPFCGVWRFEGGKAVEHWENAADAEGIGRWLSS</sequence>
<proteinExistence type="predicted"/>
<name>A0AAE0HX50_9PEZI</name>
<organism evidence="2 3">
    <name type="scientific">Apodospora peruviana</name>
    <dbReference type="NCBI Taxonomy" id="516989"/>
    <lineage>
        <taxon>Eukaryota</taxon>
        <taxon>Fungi</taxon>
        <taxon>Dikarya</taxon>
        <taxon>Ascomycota</taxon>
        <taxon>Pezizomycotina</taxon>
        <taxon>Sordariomycetes</taxon>
        <taxon>Sordariomycetidae</taxon>
        <taxon>Sordariales</taxon>
        <taxon>Lasiosphaeriaceae</taxon>
        <taxon>Apodospora</taxon>
    </lineage>
</organism>
<evidence type="ECO:0000313" key="3">
    <source>
        <dbReference type="Proteomes" id="UP001283341"/>
    </source>
</evidence>
<dbReference type="SUPFAM" id="SSF54427">
    <property type="entry name" value="NTF2-like"/>
    <property type="match status" value="1"/>
</dbReference>
<dbReference type="AlphaFoldDB" id="A0AAE0HX50"/>
<protein>
    <recommendedName>
        <fullName evidence="1">SnoaL-like domain-containing protein</fullName>
    </recommendedName>
</protein>
<comment type="caution">
    <text evidence="2">The sequence shown here is derived from an EMBL/GenBank/DDBJ whole genome shotgun (WGS) entry which is preliminary data.</text>
</comment>
<feature type="domain" description="SnoaL-like" evidence="1">
    <location>
        <begin position="20"/>
        <end position="118"/>
    </location>
</feature>
<dbReference type="Pfam" id="PF12680">
    <property type="entry name" value="SnoaL_2"/>
    <property type="match status" value="1"/>
</dbReference>
<dbReference type="Gene3D" id="3.10.450.50">
    <property type="match status" value="1"/>
</dbReference>
<reference evidence="2" key="1">
    <citation type="journal article" date="2023" name="Mol. Phylogenet. Evol.">
        <title>Genome-scale phylogeny and comparative genomics of the fungal order Sordariales.</title>
        <authorList>
            <person name="Hensen N."/>
            <person name="Bonometti L."/>
            <person name="Westerberg I."/>
            <person name="Brannstrom I.O."/>
            <person name="Guillou S."/>
            <person name="Cros-Aarteil S."/>
            <person name="Calhoun S."/>
            <person name="Haridas S."/>
            <person name="Kuo A."/>
            <person name="Mondo S."/>
            <person name="Pangilinan J."/>
            <person name="Riley R."/>
            <person name="LaButti K."/>
            <person name="Andreopoulos B."/>
            <person name="Lipzen A."/>
            <person name="Chen C."/>
            <person name="Yan M."/>
            <person name="Daum C."/>
            <person name="Ng V."/>
            <person name="Clum A."/>
            <person name="Steindorff A."/>
            <person name="Ohm R.A."/>
            <person name="Martin F."/>
            <person name="Silar P."/>
            <person name="Natvig D.O."/>
            <person name="Lalanne C."/>
            <person name="Gautier V."/>
            <person name="Ament-Velasquez S.L."/>
            <person name="Kruys A."/>
            <person name="Hutchinson M.I."/>
            <person name="Powell A.J."/>
            <person name="Barry K."/>
            <person name="Miller A.N."/>
            <person name="Grigoriev I.V."/>
            <person name="Debuchy R."/>
            <person name="Gladieux P."/>
            <person name="Hiltunen Thoren M."/>
            <person name="Johannesson H."/>
        </authorList>
    </citation>
    <scope>NUCLEOTIDE SEQUENCE</scope>
    <source>
        <strain evidence="2">CBS 118394</strain>
    </source>
</reference>
<gene>
    <name evidence="2" type="ORF">B0H66DRAFT_568410</name>
</gene>
<dbReference type="InterPro" id="IPR037401">
    <property type="entry name" value="SnoaL-like"/>
</dbReference>
<dbReference type="InterPro" id="IPR032710">
    <property type="entry name" value="NTF2-like_dom_sf"/>
</dbReference>
<keyword evidence="3" id="KW-1185">Reference proteome</keyword>